<dbReference type="STRING" id="161896.UL81_09985"/>
<dbReference type="PATRIC" id="fig|161896.4.peg.1947"/>
<proteinExistence type="predicted"/>
<protein>
    <submittedName>
        <fullName evidence="1">Cysteine-rich secretory protein family</fullName>
    </submittedName>
</protein>
<gene>
    <name evidence="1" type="ORF">UL81_09985</name>
</gene>
<dbReference type="EMBL" id="CP011311">
    <property type="protein sequence ID" value="AKE39931.1"/>
    <property type="molecule type" value="Genomic_DNA"/>
</dbReference>
<sequence>MTLITIVGGVAGLVGAGGSSSGGGGIPSIGSQQVTQQQLIDALNDYRRANNRTELQAMPALNAVAQNWSDTLARPGQPFDHNPHYRDQYPAGASLESENILQNHRGASAQQLIQQWANSPGHRANMLRHGITHVGVGITVRGNTLWAVQNFAKY</sequence>
<reference evidence="1 2" key="1">
    <citation type="journal article" date="2015" name="Genome Announc.">
        <title>Complete Genome Sequence of Corynebacterium camporealensis DSM 44610, Isolated from the Milk of a Manchega Sheep with Subclinical Mastitis.</title>
        <authorList>
            <person name="Ruckert C."/>
            <person name="Albersmeier A."/>
            <person name="Winkler A."/>
            <person name="Tauch A."/>
        </authorList>
    </citation>
    <scope>NUCLEOTIDE SEQUENCE [LARGE SCALE GENOMIC DNA]</scope>
    <source>
        <strain evidence="1 2">DSM 44610</strain>
    </source>
</reference>
<dbReference type="PANTHER" id="PTHR31157">
    <property type="entry name" value="SCP DOMAIN-CONTAINING PROTEIN"/>
    <property type="match status" value="1"/>
</dbReference>
<dbReference type="PANTHER" id="PTHR31157:SF1">
    <property type="entry name" value="SCP DOMAIN-CONTAINING PROTEIN"/>
    <property type="match status" value="1"/>
</dbReference>
<dbReference type="CDD" id="cd05379">
    <property type="entry name" value="CAP_bacterial"/>
    <property type="match status" value="1"/>
</dbReference>
<dbReference type="Pfam" id="PF00188">
    <property type="entry name" value="CAP"/>
    <property type="match status" value="1"/>
</dbReference>
<dbReference type="RefSeq" id="WP_052097671.1">
    <property type="nucleotide sequence ID" value="NZ_CP011311.1"/>
</dbReference>
<dbReference type="InterPro" id="IPR035940">
    <property type="entry name" value="CAP_sf"/>
</dbReference>
<dbReference type="AlphaFoldDB" id="A0A0F6TBI9"/>
<keyword evidence="2" id="KW-1185">Reference proteome</keyword>
<organism evidence="1 2">
    <name type="scientific">Corynebacterium camporealensis</name>
    <dbReference type="NCBI Taxonomy" id="161896"/>
    <lineage>
        <taxon>Bacteria</taxon>
        <taxon>Bacillati</taxon>
        <taxon>Actinomycetota</taxon>
        <taxon>Actinomycetes</taxon>
        <taxon>Mycobacteriales</taxon>
        <taxon>Corynebacteriaceae</taxon>
        <taxon>Corynebacterium</taxon>
    </lineage>
</organism>
<dbReference type="Gene3D" id="3.40.33.10">
    <property type="entry name" value="CAP"/>
    <property type="match status" value="1"/>
</dbReference>
<accession>A0A0F6TBI9</accession>
<dbReference type="KEGG" id="ccj:UL81_09985"/>
<dbReference type="InterPro" id="IPR014044">
    <property type="entry name" value="CAP_dom"/>
</dbReference>
<name>A0A0F6TBI9_9CORY</name>
<evidence type="ECO:0000313" key="1">
    <source>
        <dbReference type="EMBL" id="AKE39931.1"/>
    </source>
</evidence>
<dbReference type="SUPFAM" id="SSF55797">
    <property type="entry name" value="PR-1-like"/>
    <property type="match status" value="1"/>
</dbReference>
<dbReference type="HOGENOM" id="CLU_048111_5_0_11"/>
<evidence type="ECO:0000313" key="2">
    <source>
        <dbReference type="Proteomes" id="UP000033566"/>
    </source>
</evidence>
<dbReference type="OrthoDB" id="68195at2"/>
<dbReference type="Proteomes" id="UP000033566">
    <property type="component" value="Chromosome"/>
</dbReference>